<protein>
    <recommendedName>
        <fullName evidence="3">SIS domain-containing protein</fullName>
    </recommendedName>
</protein>
<evidence type="ECO:0000259" key="3">
    <source>
        <dbReference type="PROSITE" id="PS51464"/>
    </source>
</evidence>
<evidence type="ECO:0000313" key="5">
    <source>
        <dbReference type="Proteomes" id="UP000183192"/>
    </source>
</evidence>
<dbReference type="AlphaFoldDB" id="A0A1J4TB49"/>
<dbReference type="EMBL" id="MNUU01000046">
    <property type="protein sequence ID" value="OIO07439.1"/>
    <property type="molecule type" value="Genomic_DNA"/>
</dbReference>
<proteinExistence type="inferred from homology"/>
<evidence type="ECO:0000256" key="1">
    <source>
        <dbReference type="ARBA" id="ARBA00010523"/>
    </source>
</evidence>
<dbReference type="Pfam" id="PF10432">
    <property type="entry name" value="bact-PGI_C"/>
    <property type="match status" value="1"/>
</dbReference>
<dbReference type="InterPro" id="IPR001347">
    <property type="entry name" value="SIS_dom"/>
</dbReference>
<comment type="caution">
    <text evidence="4">The sequence shown here is derived from an EMBL/GenBank/DDBJ whole genome shotgun (WGS) entry which is preliminary data.</text>
</comment>
<dbReference type="SUPFAM" id="SSF53697">
    <property type="entry name" value="SIS domain"/>
    <property type="match status" value="1"/>
</dbReference>
<gene>
    <name evidence="4" type="ORF">AUJ27_02480</name>
</gene>
<dbReference type="STRING" id="1805146.AUJ27_02480"/>
<keyword evidence="2" id="KW-0413">Isomerase</keyword>
<dbReference type="InterPro" id="IPR019490">
    <property type="entry name" value="Glu6P/Mann6P_isomerase_C"/>
</dbReference>
<name>A0A1J4TB49_9BACT</name>
<dbReference type="InterPro" id="IPR046348">
    <property type="entry name" value="SIS_dom_sf"/>
</dbReference>
<dbReference type="GO" id="GO:0005975">
    <property type="term" value="P:carbohydrate metabolic process"/>
    <property type="evidence" value="ECO:0007669"/>
    <property type="project" value="InterPro"/>
</dbReference>
<feature type="domain" description="SIS" evidence="3">
    <location>
        <begin position="40"/>
        <end position="182"/>
    </location>
</feature>
<organism evidence="4 5">
    <name type="scientific">Candidatus Falkowbacteria bacterium CG1_02_37_44</name>
    <dbReference type="NCBI Taxonomy" id="1805146"/>
    <lineage>
        <taxon>Bacteria</taxon>
        <taxon>Candidatus Falkowiibacteriota</taxon>
    </lineage>
</organism>
<dbReference type="GO" id="GO:1901135">
    <property type="term" value="P:carbohydrate derivative metabolic process"/>
    <property type="evidence" value="ECO:0007669"/>
    <property type="project" value="InterPro"/>
</dbReference>
<dbReference type="Proteomes" id="UP000183192">
    <property type="component" value="Unassembled WGS sequence"/>
</dbReference>
<dbReference type="PROSITE" id="PS51464">
    <property type="entry name" value="SIS"/>
    <property type="match status" value="1"/>
</dbReference>
<dbReference type="GO" id="GO:0097367">
    <property type="term" value="F:carbohydrate derivative binding"/>
    <property type="evidence" value="ECO:0007669"/>
    <property type="project" value="InterPro"/>
</dbReference>
<dbReference type="Gene3D" id="3.40.50.10490">
    <property type="entry name" value="Glucose-6-phosphate isomerase like protein, domain 1"/>
    <property type="match status" value="2"/>
</dbReference>
<evidence type="ECO:0000313" key="4">
    <source>
        <dbReference type="EMBL" id="OIO07439.1"/>
    </source>
</evidence>
<accession>A0A1J4TB49</accession>
<dbReference type="GO" id="GO:0004476">
    <property type="term" value="F:mannose-6-phosphate isomerase activity"/>
    <property type="evidence" value="ECO:0007669"/>
    <property type="project" value="InterPro"/>
</dbReference>
<evidence type="ECO:0000256" key="2">
    <source>
        <dbReference type="ARBA" id="ARBA00023235"/>
    </source>
</evidence>
<comment type="similarity">
    <text evidence="1">Belongs to the PGI/PMI family.</text>
</comment>
<dbReference type="GO" id="GO:0004347">
    <property type="term" value="F:glucose-6-phosphate isomerase activity"/>
    <property type="evidence" value="ECO:0007669"/>
    <property type="project" value="InterPro"/>
</dbReference>
<sequence length="357" mass="40298">MILDDLNKIKKLDSGRVADSIKVLADQVRQVLEDSRLIKIPREYSRINQVVINGMGGSNIGGGLIKAVFPDQLKTPISIVPGYGVPESVDKNTLFIISSYSGGTEEPLSVYEKVVKRKAKILGITTKGGGQLEKLMIKNNIPGYIFDCEFNPSGQPRLGLGYSIFGLAVMMAKAGLFKINIKEIEDIIASLEIWDRELRPEISAKNNRAKKIAGLLKNKIPIIVGAEFLQGNLRIFRNQLNETSKNFASYLTLPDANHYALEGLAYPKSNKNNLLFLFLNSDFYHIKNQKRLKITKNAVEKYKIQTVEYKLTGETKFKQAFEMLQIGTWITFYLAMLNEVDPVKIPYVDWFKKELKK</sequence>
<reference evidence="4 5" key="1">
    <citation type="journal article" date="2016" name="Environ. Microbiol.">
        <title>Genomic resolution of a cold subsurface aquifer community provides metabolic insights for novel microbes adapted to high CO concentrations.</title>
        <authorList>
            <person name="Probst A.J."/>
            <person name="Castelle C.J."/>
            <person name="Singh A."/>
            <person name="Brown C.T."/>
            <person name="Anantharaman K."/>
            <person name="Sharon I."/>
            <person name="Hug L.A."/>
            <person name="Burstein D."/>
            <person name="Emerson J.B."/>
            <person name="Thomas B.C."/>
            <person name="Banfield J.F."/>
        </authorList>
    </citation>
    <scope>NUCLEOTIDE SEQUENCE [LARGE SCALE GENOMIC DNA]</scope>
    <source>
        <strain evidence="4">CG1_02_37_44</strain>
    </source>
</reference>